<accession>A0A7D3VVT5</accession>
<keyword evidence="3" id="KW-1185">Reference proteome</keyword>
<name>A0A7D3VVT5_ACTVE</name>
<evidence type="ECO:0000313" key="2">
    <source>
        <dbReference type="EMBL" id="QKG24755.1"/>
    </source>
</evidence>
<proteinExistence type="predicted"/>
<dbReference type="InterPro" id="IPR006748">
    <property type="entry name" value="NH2Glyco/OHUrea_AB-resist_kin"/>
</dbReference>
<dbReference type="Proteomes" id="UP000501240">
    <property type="component" value="Chromosome"/>
</dbReference>
<dbReference type="Gene3D" id="3.90.1200.10">
    <property type="match status" value="1"/>
</dbReference>
<feature type="region of interest" description="Disordered" evidence="1">
    <location>
        <begin position="360"/>
        <end position="391"/>
    </location>
</feature>
<dbReference type="InterPro" id="IPR011009">
    <property type="entry name" value="Kinase-like_dom_sf"/>
</dbReference>
<organism evidence="2 3">
    <name type="scientific">Actinomadura verrucosospora</name>
    <dbReference type="NCBI Taxonomy" id="46165"/>
    <lineage>
        <taxon>Bacteria</taxon>
        <taxon>Bacillati</taxon>
        <taxon>Actinomycetota</taxon>
        <taxon>Actinomycetes</taxon>
        <taxon>Streptosporangiales</taxon>
        <taxon>Thermomonosporaceae</taxon>
        <taxon>Actinomadura</taxon>
    </lineage>
</organism>
<sequence>MIVIPDVFARQTVEREGDAGAAWLAELPGIVDELLARWECAPDGEVMHGGVGVIVPVRRPGGEAAVLKVSFPHPGNVHEPDAFAAWGGRGAVLLHERDDGRFAMLLERAWSSLRVVEDDDEVIRIAGRIARRLAVPAPPGLPRLSDRADAWEEQLAEDARSLPHGLGRRALDAAVATVHELGRVQPDTLVHGDLHPGNILRGDREPWLAVDPKGCVGDPAFDAGALLKARVPAFLLAGDLGKAVDRAMDVFAEAAELDRERVRRWAVLHAVRGVFWARRHGFRVARGGPELERIIGVAEQLAELLAAGSPLGRPAGQGQRAAAEDGADGEGAARVADGADGEDLVEEHLLVGGEVGHGHLDEEVGLAGDDVAGDDGRDGGERRLDRPGRLA</sequence>
<dbReference type="EMBL" id="CP053892">
    <property type="protein sequence ID" value="QKG24755.1"/>
    <property type="molecule type" value="Genomic_DNA"/>
</dbReference>
<dbReference type="Pfam" id="PF04655">
    <property type="entry name" value="APH_6_hur"/>
    <property type="match status" value="1"/>
</dbReference>
<feature type="region of interest" description="Disordered" evidence="1">
    <location>
        <begin position="313"/>
        <end position="334"/>
    </location>
</feature>
<dbReference type="GO" id="GO:0019748">
    <property type="term" value="P:secondary metabolic process"/>
    <property type="evidence" value="ECO:0007669"/>
    <property type="project" value="InterPro"/>
</dbReference>
<dbReference type="AlphaFoldDB" id="A0A7D3VVT5"/>
<protein>
    <recommendedName>
        <fullName evidence="4">Streptomycin 6-kinase</fullName>
    </recommendedName>
</protein>
<feature type="compositionally biased region" description="Basic and acidic residues" evidence="1">
    <location>
        <begin position="374"/>
        <end position="391"/>
    </location>
</feature>
<reference evidence="2 3" key="1">
    <citation type="submission" date="2020-05" db="EMBL/GenBank/DDBJ databases">
        <title>Actinomadura verrucosospora NRRL-B18236 (PFL_A860) Genome sequencing and assembly.</title>
        <authorList>
            <person name="Samborskyy M."/>
        </authorList>
    </citation>
    <scope>NUCLEOTIDE SEQUENCE [LARGE SCALE GENOMIC DNA]</scope>
    <source>
        <strain evidence="2 3">NRRL:B18236</strain>
    </source>
</reference>
<evidence type="ECO:0008006" key="4">
    <source>
        <dbReference type="Google" id="ProtNLM"/>
    </source>
</evidence>
<evidence type="ECO:0000256" key="1">
    <source>
        <dbReference type="SAM" id="MobiDB-lite"/>
    </source>
</evidence>
<dbReference type="GO" id="GO:0016773">
    <property type="term" value="F:phosphotransferase activity, alcohol group as acceptor"/>
    <property type="evidence" value="ECO:0007669"/>
    <property type="project" value="InterPro"/>
</dbReference>
<evidence type="ECO:0000313" key="3">
    <source>
        <dbReference type="Proteomes" id="UP000501240"/>
    </source>
</evidence>
<dbReference type="SUPFAM" id="SSF56112">
    <property type="entry name" value="Protein kinase-like (PK-like)"/>
    <property type="match status" value="1"/>
</dbReference>
<gene>
    <name evidence="2" type="ORF">ACTIVE_6404</name>
</gene>